<dbReference type="EMBL" id="DUZY01000001">
    <property type="protein sequence ID" value="DAD25127.1"/>
    <property type="molecule type" value="Genomic_DNA"/>
</dbReference>
<sequence>MQEESTIGQPAKMLSSTNIRRLSGPTMALDVWNMPEGQWIKVEINEHNQPSGEGAKQLIKFLGSIARMPYKLPMDFVDWRKVIDELKDDIWDIVEKKFDVDEWLKDFSMKSLGKKWKDWKCDLKTKYFDPNADITKSIQIGKRVDPE</sequence>
<organism evidence="1 2">
    <name type="scientific">Nelumbo nucifera</name>
    <name type="common">Sacred lotus</name>
    <dbReference type="NCBI Taxonomy" id="4432"/>
    <lineage>
        <taxon>Eukaryota</taxon>
        <taxon>Viridiplantae</taxon>
        <taxon>Streptophyta</taxon>
        <taxon>Embryophyta</taxon>
        <taxon>Tracheophyta</taxon>
        <taxon>Spermatophyta</taxon>
        <taxon>Magnoliopsida</taxon>
        <taxon>Proteales</taxon>
        <taxon>Nelumbonaceae</taxon>
        <taxon>Nelumbo</taxon>
    </lineage>
</organism>
<reference evidence="1 2" key="1">
    <citation type="journal article" date="2020" name="Mol. Biol. Evol.">
        <title>Distinct Expression and Methylation Patterns for Genes with Different Fates following a Single Whole-Genome Duplication in Flowering Plants.</title>
        <authorList>
            <person name="Shi T."/>
            <person name="Rahmani R.S."/>
            <person name="Gugger P.F."/>
            <person name="Wang M."/>
            <person name="Li H."/>
            <person name="Zhang Y."/>
            <person name="Li Z."/>
            <person name="Wang Q."/>
            <person name="Van de Peer Y."/>
            <person name="Marchal K."/>
            <person name="Chen J."/>
        </authorList>
    </citation>
    <scope>NUCLEOTIDE SEQUENCE [LARGE SCALE GENOMIC DNA]</scope>
    <source>
        <tissue evidence="1">Leaf</tissue>
    </source>
</reference>
<proteinExistence type="predicted"/>
<dbReference type="AlphaFoldDB" id="A0A822XXT6"/>
<dbReference type="Proteomes" id="UP000607653">
    <property type="component" value="Unassembled WGS sequence"/>
</dbReference>
<name>A0A822XXT6_NELNU</name>
<dbReference type="PANTHER" id="PTHR33144">
    <property type="entry name" value="OS10G0409366 PROTEIN-RELATED"/>
    <property type="match status" value="1"/>
</dbReference>
<dbReference type="PANTHER" id="PTHR33144:SF46">
    <property type="entry name" value="OS04G0610000 PROTEIN"/>
    <property type="match status" value="1"/>
</dbReference>
<accession>A0A822XXT6</accession>
<evidence type="ECO:0000313" key="2">
    <source>
        <dbReference type="Proteomes" id="UP000607653"/>
    </source>
</evidence>
<keyword evidence="2" id="KW-1185">Reference proteome</keyword>
<gene>
    <name evidence="1" type="ORF">HUJ06_026591</name>
</gene>
<protein>
    <submittedName>
        <fullName evidence="1">Uncharacterized protein</fullName>
    </submittedName>
</protein>
<evidence type="ECO:0000313" key="1">
    <source>
        <dbReference type="EMBL" id="DAD25127.1"/>
    </source>
</evidence>
<comment type="caution">
    <text evidence="1">The sequence shown here is derived from an EMBL/GenBank/DDBJ whole genome shotgun (WGS) entry which is preliminary data.</text>
</comment>